<evidence type="ECO:0000256" key="7">
    <source>
        <dbReference type="SAM" id="Phobius"/>
    </source>
</evidence>
<protein>
    <submittedName>
        <fullName evidence="9">Sodium/hydrogen exchanger</fullName>
    </submittedName>
</protein>
<comment type="subcellular location">
    <subcellularLocation>
        <location evidence="1">Membrane</location>
        <topology evidence="1">Multi-pass membrane protein</topology>
    </subcellularLocation>
</comment>
<gene>
    <name evidence="9" type="ORF">JCM14722_08550</name>
</gene>
<dbReference type="InterPro" id="IPR038770">
    <property type="entry name" value="Na+/solute_symporter_sf"/>
</dbReference>
<feature type="transmembrane region" description="Helical" evidence="7">
    <location>
        <begin position="32"/>
        <end position="50"/>
    </location>
</feature>
<feature type="transmembrane region" description="Helical" evidence="7">
    <location>
        <begin position="269"/>
        <end position="290"/>
    </location>
</feature>
<organism evidence="9 10">
    <name type="scientific">Pseudodesulfovibrio portus</name>
    <dbReference type="NCBI Taxonomy" id="231439"/>
    <lineage>
        <taxon>Bacteria</taxon>
        <taxon>Pseudomonadati</taxon>
        <taxon>Thermodesulfobacteriota</taxon>
        <taxon>Desulfovibrionia</taxon>
        <taxon>Desulfovibrionales</taxon>
        <taxon>Desulfovibrionaceae</taxon>
    </lineage>
</organism>
<feature type="transmembrane region" description="Helical" evidence="7">
    <location>
        <begin position="6"/>
        <end position="25"/>
    </location>
</feature>
<keyword evidence="6 7" id="KW-0472">Membrane</keyword>
<dbReference type="Gene3D" id="1.20.1530.20">
    <property type="match status" value="1"/>
</dbReference>
<feature type="domain" description="Cation/H+ exchanger transmembrane" evidence="8">
    <location>
        <begin position="17"/>
        <end position="374"/>
    </location>
</feature>
<dbReference type="PANTHER" id="PTHR42751:SF3">
    <property type="entry name" value="SODIUM_GLUTAMATE SYMPORTER"/>
    <property type="match status" value="1"/>
</dbReference>
<dbReference type="Proteomes" id="UP001061361">
    <property type="component" value="Chromosome"/>
</dbReference>
<evidence type="ECO:0000256" key="1">
    <source>
        <dbReference type="ARBA" id="ARBA00004141"/>
    </source>
</evidence>
<dbReference type="PANTHER" id="PTHR42751">
    <property type="entry name" value="SODIUM/HYDROGEN EXCHANGER FAMILY/TRKA DOMAIN PROTEIN"/>
    <property type="match status" value="1"/>
</dbReference>
<feature type="transmembrane region" description="Helical" evidence="7">
    <location>
        <begin position="219"/>
        <end position="249"/>
    </location>
</feature>
<evidence type="ECO:0000259" key="8">
    <source>
        <dbReference type="Pfam" id="PF00999"/>
    </source>
</evidence>
<evidence type="ECO:0000313" key="9">
    <source>
        <dbReference type="EMBL" id="BDQ33313.1"/>
    </source>
</evidence>
<evidence type="ECO:0000256" key="5">
    <source>
        <dbReference type="ARBA" id="ARBA00022989"/>
    </source>
</evidence>
<evidence type="ECO:0000256" key="4">
    <source>
        <dbReference type="ARBA" id="ARBA00022692"/>
    </source>
</evidence>
<keyword evidence="3" id="KW-0813">Transport</keyword>
<feature type="transmembrane region" description="Helical" evidence="7">
    <location>
        <begin position="116"/>
        <end position="135"/>
    </location>
</feature>
<accession>A0ABM8APK9</accession>
<evidence type="ECO:0000256" key="2">
    <source>
        <dbReference type="ARBA" id="ARBA00005551"/>
    </source>
</evidence>
<feature type="transmembrane region" description="Helical" evidence="7">
    <location>
        <begin position="62"/>
        <end position="81"/>
    </location>
</feature>
<keyword evidence="5 7" id="KW-1133">Transmembrane helix</keyword>
<keyword evidence="4 7" id="KW-0812">Transmembrane</keyword>
<proteinExistence type="inferred from homology"/>
<feature type="transmembrane region" description="Helical" evidence="7">
    <location>
        <begin position="88"/>
        <end position="110"/>
    </location>
</feature>
<evidence type="ECO:0000313" key="10">
    <source>
        <dbReference type="Proteomes" id="UP001061361"/>
    </source>
</evidence>
<evidence type="ECO:0000256" key="3">
    <source>
        <dbReference type="ARBA" id="ARBA00022448"/>
    </source>
</evidence>
<feature type="transmembrane region" description="Helical" evidence="7">
    <location>
        <begin position="297"/>
        <end position="319"/>
    </location>
</feature>
<dbReference type="EMBL" id="AP026708">
    <property type="protein sequence ID" value="BDQ33313.1"/>
    <property type="molecule type" value="Genomic_DNA"/>
</dbReference>
<evidence type="ECO:0000256" key="6">
    <source>
        <dbReference type="ARBA" id="ARBA00023136"/>
    </source>
</evidence>
<feature type="transmembrane region" description="Helical" evidence="7">
    <location>
        <begin position="356"/>
        <end position="379"/>
    </location>
</feature>
<feature type="transmembrane region" description="Helical" evidence="7">
    <location>
        <begin position="147"/>
        <end position="168"/>
    </location>
</feature>
<reference evidence="9" key="1">
    <citation type="submission" date="2022-08" db="EMBL/GenBank/DDBJ databases">
        <title>Genome Sequence of the sulphate-reducing bacterium, Pseudodesulfovibrio portus JCM14722.</title>
        <authorList>
            <person name="Kondo R."/>
            <person name="Kataoka T."/>
        </authorList>
    </citation>
    <scope>NUCLEOTIDE SEQUENCE</scope>
    <source>
        <strain evidence="9">JCM 14722</strain>
    </source>
</reference>
<comment type="similarity">
    <text evidence="2">Belongs to the monovalent cation:proton antiporter 2 (CPA2) transporter (TC 2.A.37) family.</text>
</comment>
<feature type="transmembrane region" description="Helical" evidence="7">
    <location>
        <begin position="180"/>
        <end position="198"/>
    </location>
</feature>
<dbReference type="InterPro" id="IPR006153">
    <property type="entry name" value="Cation/H_exchanger_TM"/>
</dbReference>
<keyword evidence="10" id="KW-1185">Reference proteome</keyword>
<name>A0ABM8APK9_9BACT</name>
<dbReference type="Pfam" id="PF00999">
    <property type="entry name" value="Na_H_Exchanger"/>
    <property type="match status" value="1"/>
</dbReference>
<sequence>MHMDPLIPGIVGAAFCILVIGFVMERFRQPSVIGYILAGIVLGPQGLALIQDQAVIARMGEFGVILLLFFVGMEVPLATLLKHWLVSGLGTLLQIVLSLGCTWAIGTFFGWPVARIVLLGFVVSLSSTAVVLKYLELRDQLHTRLGSNLIGILLVQDVAIVFMLIAMQFLRGQTPSAGELVLQGIGCVASLLLIAFLARKKHINLPCYQNFCGKGDKEYEVFMALILCFGLALVSGLLGLSAGLGAFLAGLVVSSAKETQWVHENLNPFRVVFLALFFVSIGTQIDLDFIRLNTMALLMLVLVLFVTNTFINASILHVLRTPWHESLLAGALLSQIGEFSFVLAAVGHEASIISDYAYHMTISTIVFSLILTPAWAMLIERSTAAWRRRSPTS</sequence>